<dbReference type="AlphaFoldDB" id="A0A1M4WY25"/>
<accession>A0A1M4WY25</accession>
<keyword evidence="2" id="KW-1185">Reference proteome</keyword>
<sequence length="77" mass="8095">MFMYLGILLKGPGEHIAASGLPGVHWSVAELEEGGAGGTESMSPAEEFGDASYCCGDSSGKEEVMDHIAKKMAEFNQ</sequence>
<evidence type="ECO:0000313" key="2">
    <source>
        <dbReference type="Proteomes" id="UP000184048"/>
    </source>
</evidence>
<dbReference type="EMBL" id="FQUU01000004">
    <property type="protein sequence ID" value="SHE86146.1"/>
    <property type="molecule type" value="Genomic_DNA"/>
</dbReference>
<reference evidence="1 2" key="1">
    <citation type="submission" date="2016-11" db="EMBL/GenBank/DDBJ databases">
        <authorList>
            <person name="Jaros S."/>
            <person name="Januszkiewicz K."/>
            <person name="Wedrychowicz H."/>
        </authorList>
    </citation>
    <scope>NUCLEOTIDE SEQUENCE [LARGE SCALE GENOMIC DNA]</scope>
    <source>
        <strain evidence="1 2">DSM 18119</strain>
    </source>
</reference>
<organism evidence="1 2">
    <name type="scientific">Flavisolibacter ginsengisoli DSM 18119</name>
    <dbReference type="NCBI Taxonomy" id="1121884"/>
    <lineage>
        <taxon>Bacteria</taxon>
        <taxon>Pseudomonadati</taxon>
        <taxon>Bacteroidota</taxon>
        <taxon>Chitinophagia</taxon>
        <taxon>Chitinophagales</taxon>
        <taxon>Chitinophagaceae</taxon>
        <taxon>Flavisolibacter</taxon>
    </lineage>
</organism>
<dbReference type="RefSeq" id="WP_072834491.1">
    <property type="nucleotide sequence ID" value="NZ_FQUU01000004.1"/>
</dbReference>
<gene>
    <name evidence="1" type="ORF">SAMN02745131_01266</name>
</gene>
<dbReference type="STRING" id="1121884.SAMN02745131_01266"/>
<name>A0A1M4WY25_9BACT</name>
<proteinExistence type="predicted"/>
<dbReference type="Proteomes" id="UP000184048">
    <property type="component" value="Unassembled WGS sequence"/>
</dbReference>
<evidence type="ECO:0000313" key="1">
    <source>
        <dbReference type="EMBL" id="SHE86146.1"/>
    </source>
</evidence>
<protein>
    <submittedName>
        <fullName evidence="1">Uncharacterized protein</fullName>
    </submittedName>
</protein>